<dbReference type="Gene3D" id="2.60.120.620">
    <property type="entry name" value="q2cbj1_9rhob like domain"/>
    <property type="match status" value="1"/>
</dbReference>
<dbReference type="OrthoDB" id="4664297at2759"/>
<sequence>MADVDYKLSTEEIDHFMQHGWLKLPDCFPQEQADKLVSTVWTRLGMDPKDKSTWHTERTNMPRHTEFLASDFAPKAWSAICELLGGKERIADYHKNWNDALIVNLGTPEGAGEDIPGGDLPGWHVDGDFFAHYLDSPEQGLLVIPLFTDIRPGGGGTYICPPAIPKMAQYLYNHPEGVSPVMRPRAQNPIWKNEDSLQWFCDLAKSMPSDSFVEATGKVGDVYLLHPLMLHSASNNKLRELRIITNPPVSLNEPFNFDRENPDDFSYVERKTLKSLGKDRLSGWKITGTRDRIVPERLKMQSRMKEQELKRLENVKAQAGVTVSEVSAQG</sequence>
<organism evidence="1 2">
    <name type="scientific">Elsinoe australis</name>
    <dbReference type="NCBI Taxonomy" id="40998"/>
    <lineage>
        <taxon>Eukaryota</taxon>
        <taxon>Fungi</taxon>
        <taxon>Dikarya</taxon>
        <taxon>Ascomycota</taxon>
        <taxon>Pezizomycotina</taxon>
        <taxon>Dothideomycetes</taxon>
        <taxon>Dothideomycetidae</taxon>
        <taxon>Myriangiales</taxon>
        <taxon>Elsinoaceae</taxon>
        <taxon>Elsinoe</taxon>
    </lineage>
</organism>
<keyword evidence="2" id="KW-1185">Reference proteome</keyword>
<reference evidence="1 2" key="1">
    <citation type="submission" date="2017-05" db="EMBL/GenBank/DDBJ databases">
        <title>Draft genome sequence of Elsinoe australis.</title>
        <authorList>
            <person name="Cheng Q."/>
        </authorList>
    </citation>
    <scope>NUCLEOTIDE SEQUENCE [LARGE SCALE GENOMIC DNA]</scope>
    <source>
        <strain evidence="1 2">NL1</strain>
    </source>
</reference>
<gene>
    <name evidence="1" type="ORF">B9Z65_1317</name>
</gene>
<dbReference type="SUPFAM" id="SSF51197">
    <property type="entry name" value="Clavaminate synthase-like"/>
    <property type="match status" value="1"/>
</dbReference>
<protein>
    <submittedName>
        <fullName evidence="1">Uncharacterized protein</fullName>
    </submittedName>
</protein>
<dbReference type="EMBL" id="NHZQ01000404">
    <property type="protein sequence ID" value="PSK38126.1"/>
    <property type="molecule type" value="Genomic_DNA"/>
</dbReference>
<name>A0A2P7YQB2_9PEZI</name>
<dbReference type="Proteomes" id="UP000243723">
    <property type="component" value="Unassembled WGS sequence"/>
</dbReference>
<evidence type="ECO:0000313" key="2">
    <source>
        <dbReference type="Proteomes" id="UP000243723"/>
    </source>
</evidence>
<comment type="caution">
    <text evidence="1">The sequence shown here is derived from an EMBL/GenBank/DDBJ whole genome shotgun (WGS) entry which is preliminary data.</text>
</comment>
<dbReference type="AlphaFoldDB" id="A0A2P7YQB2"/>
<evidence type="ECO:0000313" key="1">
    <source>
        <dbReference type="EMBL" id="PSK38126.1"/>
    </source>
</evidence>
<proteinExistence type="predicted"/>
<accession>A0A2P7YQB2</accession>